<evidence type="ECO:0000313" key="2">
    <source>
        <dbReference type="Proteomes" id="UP001187192"/>
    </source>
</evidence>
<dbReference type="Gramene" id="FCD_00023972-RA">
    <property type="protein sequence ID" value="FCD_00023972-RA:cds"/>
    <property type="gene ID" value="FCD_00023972"/>
</dbReference>
<keyword evidence="2" id="KW-1185">Reference proteome</keyword>
<gene>
    <name evidence="1" type="ORF">TIFTF001_031713</name>
</gene>
<proteinExistence type="predicted"/>
<organism evidence="1 2">
    <name type="scientific">Ficus carica</name>
    <name type="common">Common fig</name>
    <dbReference type="NCBI Taxonomy" id="3494"/>
    <lineage>
        <taxon>Eukaryota</taxon>
        <taxon>Viridiplantae</taxon>
        <taxon>Streptophyta</taxon>
        <taxon>Embryophyta</taxon>
        <taxon>Tracheophyta</taxon>
        <taxon>Spermatophyta</taxon>
        <taxon>Magnoliopsida</taxon>
        <taxon>eudicotyledons</taxon>
        <taxon>Gunneridae</taxon>
        <taxon>Pentapetalae</taxon>
        <taxon>rosids</taxon>
        <taxon>fabids</taxon>
        <taxon>Rosales</taxon>
        <taxon>Moraceae</taxon>
        <taxon>Ficeae</taxon>
        <taxon>Ficus</taxon>
    </lineage>
</organism>
<dbReference type="AlphaFoldDB" id="A0AA88J5T8"/>
<dbReference type="EMBL" id="BTGU01000132">
    <property type="protein sequence ID" value="GMN62632.1"/>
    <property type="molecule type" value="Genomic_DNA"/>
</dbReference>
<protein>
    <submittedName>
        <fullName evidence="1">Uncharacterized protein</fullName>
    </submittedName>
</protein>
<dbReference type="Proteomes" id="UP001187192">
    <property type="component" value="Unassembled WGS sequence"/>
</dbReference>
<reference evidence="1" key="1">
    <citation type="submission" date="2023-07" db="EMBL/GenBank/DDBJ databases">
        <title>draft genome sequence of fig (Ficus carica).</title>
        <authorList>
            <person name="Takahashi T."/>
            <person name="Nishimura K."/>
        </authorList>
    </citation>
    <scope>NUCLEOTIDE SEQUENCE</scope>
</reference>
<sequence>MKEVMKEQLGKEELPSSSCLCHVLNLEETNNSYGSGNGNGNGNGDDSSSPHLRLLASTLIPWGPCILCGDTVKHIPKHAFESGGGRAGQVA</sequence>
<name>A0AA88J5T8_FICCA</name>
<comment type="caution">
    <text evidence="1">The sequence shown here is derived from an EMBL/GenBank/DDBJ whole genome shotgun (WGS) entry which is preliminary data.</text>
</comment>
<accession>A0AA88J5T8</accession>
<evidence type="ECO:0000313" key="1">
    <source>
        <dbReference type="EMBL" id="GMN62632.1"/>
    </source>
</evidence>